<dbReference type="RefSeq" id="WP_187553444.1">
    <property type="nucleotide sequence ID" value="NZ_BMZL01000001.1"/>
</dbReference>
<dbReference type="InterPro" id="IPR036052">
    <property type="entry name" value="TrpB-like_PALP_sf"/>
</dbReference>
<evidence type="ECO:0000256" key="2">
    <source>
        <dbReference type="ARBA" id="ARBA00022898"/>
    </source>
</evidence>
<keyword evidence="3" id="KW-0456">Lyase</keyword>
<evidence type="ECO:0000313" key="6">
    <source>
        <dbReference type="Proteomes" id="UP000515804"/>
    </source>
</evidence>
<dbReference type="GO" id="GO:0030170">
    <property type="term" value="F:pyridoxal phosphate binding"/>
    <property type="evidence" value="ECO:0007669"/>
    <property type="project" value="TreeGrafter"/>
</dbReference>
<dbReference type="GO" id="GO:0018114">
    <property type="term" value="F:threonine racemase activity"/>
    <property type="evidence" value="ECO:0007669"/>
    <property type="project" value="TreeGrafter"/>
</dbReference>
<sequence length="328" mass="33882">MNPHAPTPCFDDVLAAAARIAPHAHVTPVLRSRALDALSGAGLTFKAEHLQRIGAFKFRGACNAVWSLADDIAARGVVTHSSGNHGAALARAARGRGIPCHVVVPDGAVRAKLAAIEHYGAMLHHCAPTIAAREALCAQLQAATSATSVHPYTDPRVIAGQGTAALELLTTHADLDALVVPLGGGGLAAGTALAMRALAPRCRLYLAEPIGAADGARSFAKGELDHDFVPDTICDGLRGTLGAINFDILRTANAQVLTVDDVQVVAAMRLLWTRTKQLVEPSSATALAAVLANRALFEGRRVGIILSGGNVDLDALPALFATATEAQP</sequence>
<keyword evidence="6" id="KW-1185">Reference proteome</keyword>
<dbReference type="CDD" id="cd01562">
    <property type="entry name" value="Thr-dehyd"/>
    <property type="match status" value="1"/>
</dbReference>
<dbReference type="Pfam" id="PF00291">
    <property type="entry name" value="PALP"/>
    <property type="match status" value="1"/>
</dbReference>
<dbReference type="InterPro" id="IPR001926">
    <property type="entry name" value="TrpB-like_PALP"/>
</dbReference>
<proteinExistence type="predicted"/>
<comment type="cofactor">
    <cofactor evidence="1">
        <name>pyridoxal 5'-phosphate</name>
        <dbReference type="ChEBI" id="CHEBI:597326"/>
    </cofactor>
</comment>
<evidence type="ECO:0000313" key="5">
    <source>
        <dbReference type="EMBL" id="QNN70929.1"/>
    </source>
</evidence>
<dbReference type="SUPFAM" id="SSF53686">
    <property type="entry name" value="Tryptophan synthase beta subunit-like PLP-dependent enzymes"/>
    <property type="match status" value="1"/>
</dbReference>
<dbReference type="KEGG" id="tcn:H9L16_04925"/>
<reference evidence="5 6" key="1">
    <citation type="submission" date="2020-08" db="EMBL/GenBank/DDBJ databases">
        <title>Genome sequence of Thermomonas carbonis KCTC 42013T.</title>
        <authorList>
            <person name="Hyun D.-W."/>
            <person name="Bae J.-W."/>
        </authorList>
    </citation>
    <scope>NUCLEOTIDE SEQUENCE [LARGE SCALE GENOMIC DNA]</scope>
    <source>
        <strain evidence="5 6">KCTC 42013</strain>
    </source>
</reference>
<dbReference type="PANTHER" id="PTHR43050">
    <property type="entry name" value="SERINE / THREONINE RACEMASE FAMILY MEMBER"/>
    <property type="match status" value="1"/>
</dbReference>
<keyword evidence="2" id="KW-0663">Pyridoxal phosphate</keyword>
<dbReference type="GO" id="GO:0030378">
    <property type="term" value="F:serine racemase activity"/>
    <property type="evidence" value="ECO:0007669"/>
    <property type="project" value="TreeGrafter"/>
</dbReference>
<dbReference type="GO" id="GO:0000287">
    <property type="term" value="F:magnesium ion binding"/>
    <property type="evidence" value="ECO:0007669"/>
    <property type="project" value="TreeGrafter"/>
</dbReference>
<dbReference type="Proteomes" id="UP000515804">
    <property type="component" value="Chromosome"/>
</dbReference>
<protein>
    <submittedName>
        <fullName evidence="5">Pyridoxal-phosphate dependent enzyme</fullName>
    </submittedName>
</protein>
<evidence type="ECO:0000256" key="3">
    <source>
        <dbReference type="ARBA" id="ARBA00023239"/>
    </source>
</evidence>
<dbReference type="PANTHER" id="PTHR43050:SF1">
    <property type="entry name" value="SERINE RACEMASE"/>
    <property type="match status" value="1"/>
</dbReference>
<dbReference type="FunFam" id="3.40.50.1100:FF:000041">
    <property type="entry name" value="Threonine ammonia-lyase, variant"/>
    <property type="match status" value="1"/>
</dbReference>
<evidence type="ECO:0000256" key="1">
    <source>
        <dbReference type="ARBA" id="ARBA00001933"/>
    </source>
</evidence>
<dbReference type="EMBL" id="CP060719">
    <property type="protein sequence ID" value="QNN70929.1"/>
    <property type="molecule type" value="Genomic_DNA"/>
</dbReference>
<organism evidence="5 6">
    <name type="scientific">Thermomonas carbonis</name>
    <dbReference type="NCBI Taxonomy" id="1463158"/>
    <lineage>
        <taxon>Bacteria</taxon>
        <taxon>Pseudomonadati</taxon>
        <taxon>Pseudomonadota</taxon>
        <taxon>Gammaproteobacteria</taxon>
        <taxon>Lysobacterales</taxon>
        <taxon>Lysobacteraceae</taxon>
        <taxon>Thermomonas</taxon>
    </lineage>
</organism>
<feature type="domain" description="Tryptophan synthase beta chain-like PALP" evidence="4">
    <location>
        <begin position="21"/>
        <end position="308"/>
    </location>
</feature>
<dbReference type="AlphaFoldDB" id="A0A7G9SSV4"/>
<name>A0A7G9SSV4_9GAMM</name>
<gene>
    <name evidence="5" type="ORF">H9L16_04925</name>
</gene>
<dbReference type="Gene3D" id="3.40.50.1100">
    <property type="match status" value="2"/>
</dbReference>
<dbReference type="GO" id="GO:0005524">
    <property type="term" value="F:ATP binding"/>
    <property type="evidence" value="ECO:0007669"/>
    <property type="project" value="TreeGrafter"/>
</dbReference>
<dbReference type="GO" id="GO:0070179">
    <property type="term" value="P:D-serine biosynthetic process"/>
    <property type="evidence" value="ECO:0007669"/>
    <property type="project" value="TreeGrafter"/>
</dbReference>
<evidence type="ECO:0000259" key="4">
    <source>
        <dbReference type="Pfam" id="PF00291"/>
    </source>
</evidence>
<dbReference type="GO" id="GO:0003941">
    <property type="term" value="F:L-serine ammonia-lyase activity"/>
    <property type="evidence" value="ECO:0007669"/>
    <property type="project" value="TreeGrafter"/>
</dbReference>
<accession>A0A7G9SSV4</accession>